<dbReference type="InterPro" id="IPR003781">
    <property type="entry name" value="CoA-bd"/>
</dbReference>
<evidence type="ECO:0000313" key="3">
    <source>
        <dbReference type="Proteomes" id="UP000291116"/>
    </source>
</evidence>
<dbReference type="InterPro" id="IPR036291">
    <property type="entry name" value="NAD(P)-bd_dom_sf"/>
</dbReference>
<reference evidence="2 3" key="1">
    <citation type="submission" date="2019-01" db="EMBL/GenBank/DDBJ databases">
        <authorList>
            <person name="Ferrante I. M."/>
        </authorList>
    </citation>
    <scope>NUCLEOTIDE SEQUENCE [LARGE SCALE GENOMIC DNA]</scope>
    <source>
        <strain evidence="2 3">B856</strain>
    </source>
</reference>
<feature type="domain" description="CoA-binding" evidence="1">
    <location>
        <begin position="66"/>
        <end position="164"/>
    </location>
</feature>
<dbReference type="Gene3D" id="3.40.50.720">
    <property type="entry name" value="NAD(P)-binding Rossmann-like Domain"/>
    <property type="match status" value="1"/>
</dbReference>
<dbReference type="SMART" id="SM00881">
    <property type="entry name" value="CoA_binding"/>
    <property type="match status" value="1"/>
</dbReference>
<dbReference type="AlphaFoldDB" id="A0A448Z0R4"/>
<sequence length="200" mass="21190">MPGSSSMLVTIQRPTRVFFPARFVSLALSSVLVVLALFVSQESTALSTATNNSMFRNNPETIRRVLLNAKTIAVVGASPKPERPSNFVMKFLLDHGYEVVPVNPGLAGKQIHGQTVYASLSEIPVSGNKGIDIVDVFRNSAAVPPIVDEAISVGAGCVWMQSGIVNEEAAATATEAGLDVVMDACPKIELPRLLPTGSEL</sequence>
<evidence type="ECO:0000259" key="1">
    <source>
        <dbReference type="SMART" id="SM00881"/>
    </source>
</evidence>
<organism evidence="2 3">
    <name type="scientific">Pseudo-nitzschia multistriata</name>
    <dbReference type="NCBI Taxonomy" id="183589"/>
    <lineage>
        <taxon>Eukaryota</taxon>
        <taxon>Sar</taxon>
        <taxon>Stramenopiles</taxon>
        <taxon>Ochrophyta</taxon>
        <taxon>Bacillariophyta</taxon>
        <taxon>Bacillariophyceae</taxon>
        <taxon>Bacillariophycidae</taxon>
        <taxon>Bacillariales</taxon>
        <taxon>Bacillariaceae</taxon>
        <taxon>Pseudo-nitzschia</taxon>
    </lineage>
</organism>
<name>A0A448Z0R4_9STRA</name>
<proteinExistence type="predicted"/>
<evidence type="ECO:0000313" key="2">
    <source>
        <dbReference type="EMBL" id="VEU35632.1"/>
    </source>
</evidence>
<dbReference type="Proteomes" id="UP000291116">
    <property type="component" value="Unassembled WGS sequence"/>
</dbReference>
<dbReference type="EMBL" id="CAACVS010000064">
    <property type="protein sequence ID" value="VEU35632.1"/>
    <property type="molecule type" value="Genomic_DNA"/>
</dbReference>
<dbReference type="PANTHER" id="PTHR33303:SF2">
    <property type="entry name" value="COA-BINDING DOMAIN-CONTAINING PROTEIN"/>
    <property type="match status" value="1"/>
</dbReference>
<accession>A0A448Z0R4</accession>
<dbReference type="SUPFAM" id="SSF51735">
    <property type="entry name" value="NAD(P)-binding Rossmann-fold domains"/>
    <property type="match status" value="1"/>
</dbReference>
<gene>
    <name evidence="2" type="ORF">PSNMU_V1.4_AUG-EV-PASAV3_0023760</name>
</gene>
<dbReference type="PANTHER" id="PTHR33303">
    <property type="entry name" value="CYTOPLASMIC PROTEIN-RELATED"/>
    <property type="match status" value="1"/>
</dbReference>
<dbReference type="OrthoDB" id="5138418at2759"/>
<dbReference type="Pfam" id="PF13380">
    <property type="entry name" value="CoA_binding_2"/>
    <property type="match status" value="1"/>
</dbReference>
<protein>
    <recommendedName>
        <fullName evidence="1">CoA-binding domain-containing protein</fullName>
    </recommendedName>
</protein>
<keyword evidence="3" id="KW-1185">Reference proteome</keyword>